<reference evidence="1 2" key="1">
    <citation type="submission" date="2016-05" db="EMBL/GenBank/DDBJ databases">
        <title>Microbial solvent formation.</title>
        <authorList>
            <person name="Poehlein A."/>
            <person name="Montoya Solano J.D."/>
            <person name="Flitsch S."/>
            <person name="Krabben P."/>
            <person name="Duerre P."/>
            <person name="Daniel R."/>
        </authorList>
    </citation>
    <scope>NUCLEOTIDE SEQUENCE [LARGE SCALE GENOMIC DNA]</scope>
    <source>
        <strain evidence="1 2">DSM 2619</strain>
    </source>
</reference>
<sequence length="129" mass="14590">MNKALESARKQHRKAIESMYEHICTVFEYQKVKDPVTKLTKSEEVPVLKEQSCKLSYSTVKNATETEKASALQQVVKLFIAPEIVIKEGSKLVVTDTRTNKTQSYKNSGVPAIFSSHQEIVLELFKGWA</sequence>
<dbReference type="Gene3D" id="2.40.10.370">
    <property type="entry name" value="Protein of unknown function DUF3599"/>
    <property type="match status" value="1"/>
</dbReference>
<dbReference type="Proteomes" id="UP000190890">
    <property type="component" value="Unassembled WGS sequence"/>
</dbReference>
<accession>A0A1S8TX86</accession>
<name>A0A1S8TX86_9CLOT</name>
<comment type="caution">
    <text evidence="1">The sequence shown here is derived from an EMBL/GenBank/DDBJ whole genome shotgun (WGS) entry which is preliminary data.</text>
</comment>
<dbReference type="OrthoDB" id="2942871at2"/>
<evidence type="ECO:0000313" key="1">
    <source>
        <dbReference type="EMBL" id="OOM82324.1"/>
    </source>
</evidence>
<dbReference type="InterPro" id="IPR038667">
    <property type="entry name" value="XkdH-like_sf"/>
</dbReference>
<dbReference type="EMBL" id="LZZM01000020">
    <property type="protein sequence ID" value="OOM82324.1"/>
    <property type="molecule type" value="Genomic_DNA"/>
</dbReference>
<gene>
    <name evidence="1" type="ORF">CLPUN_03250</name>
</gene>
<dbReference type="RefSeq" id="WP_077845637.1">
    <property type="nucleotide sequence ID" value="NZ_LZZM01000020.1"/>
</dbReference>
<evidence type="ECO:0008006" key="3">
    <source>
        <dbReference type="Google" id="ProtNLM"/>
    </source>
</evidence>
<evidence type="ECO:0000313" key="2">
    <source>
        <dbReference type="Proteomes" id="UP000190890"/>
    </source>
</evidence>
<organism evidence="1 2">
    <name type="scientific">Clostridium puniceum</name>
    <dbReference type="NCBI Taxonomy" id="29367"/>
    <lineage>
        <taxon>Bacteria</taxon>
        <taxon>Bacillati</taxon>
        <taxon>Bacillota</taxon>
        <taxon>Clostridia</taxon>
        <taxon>Eubacteriales</taxon>
        <taxon>Clostridiaceae</taxon>
        <taxon>Clostridium</taxon>
    </lineage>
</organism>
<keyword evidence="2" id="KW-1185">Reference proteome</keyword>
<protein>
    <recommendedName>
        <fullName evidence="3">Phage protein</fullName>
    </recommendedName>
</protein>
<dbReference type="STRING" id="29367.CLPUN_03250"/>
<dbReference type="AlphaFoldDB" id="A0A1S8TX86"/>
<proteinExistence type="predicted"/>